<evidence type="ECO:0000256" key="10">
    <source>
        <dbReference type="ARBA" id="ARBA00023163"/>
    </source>
</evidence>
<comment type="caution">
    <text evidence="14">The sequence shown here is derived from an EMBL/GenBank/DDBJ whole genome shotgun (WGS) entry which is preliminary data.</text>
</comment>
<evidence type="ECO:0000256" key="6">
    <source>
        <dbReference type="ARBA" id="ARBA00023015"/>
    </source>
</evidence>
<dbReference type="SUPFAM" id="SSF81296">
    <property type="entry name" value="E set domains"/>
    <property type="match status" value="1"/>
</dbReference>
<evidence type="ECO:0000259" key="13">
    <source>
        <dbReference type="PROSITE" id="PS51437"/>
    </source>
</evidence>
<dbReference type="AlphaFoldDB" id="A0AAP0G608"/>
<dbReference type="SMART" id="SM01076">
    <property type="entry name" value="CG-1"/>
    <property type="match status" value="1"/>
</dbReference>
<evidence type="ECO:0000256" key="3">
    <source>
        <dbReference type="ARBA" id="ARBA00022737"/>
    </source>
</evidence>
<dbReference type="FunFam" id="1.20.5.190:FF:000003">
    <property type="entry name" value="Calmodulin-binding transcription activator 2"/>
    <property type="match status" value="1"/>
</dbReference>
<dbReference type="InterPro" id="IPR036770">
    <property type="entry name" value="Ankyrin_rpt-contain_sf"/>
</dbReference>
<dbReference type="Pfam" id="PF00612">
    <property type="entry name" value="IQ"/>
    <property type="match status" value="2"/>
</dbReference>
<evidence type="ECO:0000313" key="14">
    <source>
        <dbReference type="EMBL" id="KAK8938981.1"/>
    </source>
</evidence>
<dbReference type="SMART" id="SM00015">
    <property type="entry name" value="IQ"/>
    <property type="match status" value="3"/>
</dbReference>
<feature type="domain" description="CG-1" evidence="13">
    <location>
        <begin position="11"/>
        <end position="137"/>
    </location>
</feature>
<keyword evidence="4" id="KW-0106">Calcium</keyword>
<dbReference type="GO" id="GO:0003690">
    <property type="term" value="F:double-stranded DNA binding"/>
    <property type="evidence" value="ECO:0007669"/>
    <property type="project" value="TreeGrafter"/>
</dbReference>
<dbReference type="PROSITE" id="PS51437">
    <property type="entry name" value="CG_1"/>
    <property type="match status" value="1"/>
</dbReference>
<gene>
    <name evidence="14" type="primary">CMTA4</name>
    <name evidence="14" type="ORF">KSP39_PZI011233</name>
</gene>
<dbReference type="InterPro" id="IPR000048">
    <property type="entry name" value="IQ_motif_EF-hand-BS"/>
</dbReference>
<dbReference type="Proteomes" id="UP001418222">
    <property type="component" value="Unassembled WGS sequence"/>
</dbReference>
<keyword evidence="7 12" id="KW-0040">ANK repeat</keyword>
<dbReference type="PROSITE" id="PS50088">
    <property type="entry name" value="ANK_REPEAT"/>
    <property type="match status" value="1"/>
</dbReference>
<reference evidence="14 15" key="1">
    <citation type="journal article" date="2022" name="Nat. Plants">
        <title>Genomes of leafy and leafless Platanthera orchids illuminate the evolution of mycoheterotrophy.</title>
        <authorList>
            <person name="Li M.H."/>
            <person name="Liu K.W."/>
            <person name="Li Z."/>
            <person name="Lu H.C."/>
            <person name="Ye Q.L."/>
            <person name="Zhang D."/>
            <person name="Wang J.Y."/>
            <person name="Li Y.F."/>
            <person name="Zhong Z.M."/>
            <person name="Liu X."/>
            <person name="Yu X."/>
            <person name="Liu D.K."/>
            <person name="Tu X.D."/>
            <person name="Liu B."/>
            <person name="Hao Y."/>
            <person name="Liao X.Y."/>
            <person name="Jiang Y.T."/>
            <person name="Sun W.H."/>
            <person name="Chen J."/>
            <person name="Chen Y.Q."/>
            <person name="Ai Y."/>
            <person name="Zhai J.W."/>
            <person name="Wu S.S."/>
            <person name="Zhou Z."/>
            <person name="Hsiao Y.Y."/>
            <person name="Wu W.L."/>
            <person name="Chen Y.Y."/>
            <person name="Lin Y.F."/>
            <person name="Hsu J.L."/>
            <person name="Li C.Y."/>
            <person name="Wang Z.W."/>
            <person name="Zhao X."/>
            <person name="Zhong W.Y."/>
            <person name="Ma X.K."/>
            <person name="Ma L."/>
            <person name="Huang J."/>
            <person name="Chen G.Z."/>
            <person name="Huang M.Z."/>
            <person name="Huang L."/>
            <person name="Peng D.H."/>
            <person name="Luo Y.B."/>
            <person name="Zou S.Q."/>
            <person name="Chen S.P."/>
            <person name="Lan S."/>
            <person name="Tsai W.C."/>
            <person name="Van de Peer Y."/>
            <person name="Liu Z.J."/>
        </authorList>
    </citation>
    <scope>NUCLEOTIDE SEQUENCE [LARGE SCALE GENOMIC DNA]</scope>
    <source>
        <strain evidence="14">Lor287</strain>
    </source>
</reference>
<evidence type="ECO:0000256" key="7">
    <source>
        <dbReference type="ARBA" id="ARBA00023043"/>
    </source>
</evidence>
<dbReference type="Gene3D" id="2.60.40.10">
    <property type="entry name" value="Immunoglobulins"/>
    <property type="match status" value="1"/>
</dbReference>
<dbReference type="PANTHER" id="PTHR23335:SF1">
    <property type="entry name" value="CALMODULIN-BINDING TRANSCRIPTION ACTIVATOR, ISOFORM F"/>
    <property type="match status" value="1"/>
</dbReference>
<dbReference type="Pfam" id="PF12796">
    <property type="entry name" value="Ank_2"/>
    <property type="match status" value="1"/>
</dbReference>
<feature type="repeat" description="ANK" evidence="12">
    <location>
        <begin position="702"/>
        <end position="734"/>
    </location>
</feature>
<evidence type="ECO:0000256" key="1">
    <source>
        <dbReference type="ARBA" id="ARBA00004123"/>
    </source>
</evidence>
<evidence type="ECO:0000256" key="4">
    <source>
        <dbReference type="ARBA" id="ARBA00022837"/>
    </source>
</evidence>
<evidence type="ECO:0000313" key="15">
    <source>
        <dbReference type="Proteomes" id="UP001418222"/>
    </source>
</evidence>
<dbReference type="InterPro" id="IPR013783">
    <property type="entry name" value="Ig-like_fold"/>
</dbReference>
<keyword evidence="6" id="KW-0805">Transcription regulation</keyword>
<dbReference type="Gene3D" id="1.25.40.20">
    <property type="entry name" value="Ankyrin repeat-containing domain"/>
    <property type="match status" value="1"/>
</dbReference>
<dbReference type="InterPro" id="IPR002110">
    <property type="entry name" value="Ankyrin_rpt"/>
</dbReference>
<comment type="similarity">
    <text evidence="2">Belongs to the CAMTA family.</text>
</comment>
<name>A0AAP0G608_9ASPA</name>
<keyword evidence="3" id="KW-0677">Repeat</keyword>
<comment type="subcellular location">
    <subcellularLocation>
        <location evidence="1">Nucleus</location>
    </subcellularLocation>
</comment>
<dbReference type="InterPro" id="IPR005559">
    <property type="entry name" value="CG-1_dom"/>
</dbReference>
<keyword evidence="10" id="KW-0804">Transcription</keyword>
<dbReference type="InterPro" id="IPR027417">
    <property type="entry name" value="P-loop_NTPase"/>
</dbReference>
<dbReference type="SUPFAM" id="SSF48403">
    <property type="entry name" value="Ankyrin repeat"/>
    <property type="match status" value="1"/>
</dbReference>
<evidence type="ECO:0000256" key="8">
    <source>
        <dbReference type="ARBA" id="ARBA00023125"/>
    </source>
</evidence>
<dbReference type="Pfam" id="PF01833">
    <property type="entry name" value="TIG"/>
    <property type="match status" value="1"/>
</dbReference>
<dbReference type="GO" id="GO:0006357">
    <property type="term" value="P:regulation of transcription by RNA polymerase II"/>
    <property type="evidence" value="ECO:0007669"/>
    <property type="project" value="TreeGrafter"/>
</dbReference>
<evidence type="ECO:0000256" key="9">
    <source>
        <dbReference type="ARBA" id="ARBA00023159"/>
    </source>
</evidence>
<dbReference type="CDD" id="cd00102">
    <property type="entry name" value="IPT"/>
    <property type="match status" value="1"/>
</dbReference>
<dbReference type="GO" id="GO:0005516">
    <property type="term" value="F:calmodulin binding"/>
    <property type="evidence" value="ECO:0007669"/>
    <property type="project" value="UniProtKB-KW"/>
</dbReference>
<keyword evidence="8" id="KW-0238">DNA-binding</keyword>
<evidence type="ECO:0000256" key="5">
    <source>
        <dbReference type="ARBA" id="ARBA00022860"/>
    </source>
</evidence>
<keyword evidence="11" id="KW-0539">Nucleus</keyword>
<dbReference type="PROSITE" id="PS50096">
    <property type="entry name" value="IQ"/>
    <property type="match status" value="3"/>
</dbReference>
<dbReference type="PANTHER" id="PTHR23335">
    <property type="entry name" value="CALMODULIN-BINDING TRANSCRIPTION ACTIVATOR CAMTA"/>
    <property type="match status" value="1"/>
</dbReference>
<protein>
    <submittedName>
        <fullName evidence="14">Calmodulin-binding transcription activator 4</fullName>
    </submittedName>
</protein>
<evidence type="ECO:0000256" key="12">
    <source>
        <dbReference type="PROSITE-ProRule" id="PRU00023"/>
    </source>
</evidence>
<keyword evidence="5" id="KW-0112">Calmodulin-binding</keyword>
<accession>A0AAP0G608</accession>
<evidence type="ECO:0000256" key="2">
    <source>
        <dbReference type="ARBA" id="ARBA00008267"/>
    </source>
</evidence>
<sequence>MMEQPGPCFDYGRLCQEAQIRWLKPSEVFFILQNHKSFPIEQQAPETPPSGSLFLFNRRVHRFFRKDGHTWRRKRDGRSVGEAHERLKVGNVDALNCYYAHGENNPYFQRRSYWMLDPDYDHIVLVHYRLVSEGRFLPPLSQQAQGKLPYQNWNPNVNDGHLRRLPSEVSEIYDSYQGSRSSVSGEVNSKCVSTISDTYCLNIMNRSESSDLSYLPEVNQALRELEEQLSLDKLDNNLLEDMLPVHTNDYEKLENPVLLKNEKERSFQKFNEHIIPGMEHLENDQGANGKHASPLLFFRHDIPRKNTPPWNDMLELGPSSTGISANIFQQFSSEKEILGVPFDQLEEYRSQQPGHEGKNAEHMDGGNSLSSPLCVARSFHLDSDNLKSPNSVACMVEGGLFTTTETTTVIPKSKVVSVRKEKIFDWLGTIDLPDDKTHSSDFLEMWFDQGQHEASLVTEPSVTVDQKQLFKIREISPEWSFSFERTKVVITGDFICSPSYAWAVMFGDVEVPAEIVQQGVLRCQTPELATKKVALHITSGNREVCSEGREFEFRAKHVTGSVESLHHANITKNPEELLLLVKFVHVLLCRRDVSPVADGTGQTEVEPHRKSKNVEDRLLQIIDQLQSGCEISSDILDWILQELIKDTFQQWLSSKMNGKENTNCLLSKEERGIIHMISGLGYEWALSPLVDVGVGINFRDAYGWTALHWAAHFGREKMATSLLSSGAFAGAVTDPTSHDPVGKTAGAIAASSGHKGLAGYLSEADLTGHLSSLTKEECEISKGTAVLEAERAVERISERTAQLEVGGTEDELSLKDSLAAVRNSAQAAARIQAAFRAHSFKMRQVKFATERDEYGMTPEEIYGLSSSSKNPRAAHSSRDLKFDKAALSIQKKFRGWRGRKDFLTLRRHVVKIQALVRGYQVRKKYKEILWTVGVLDKVVLRWRRRGVGLRGFHSETNLADKSEEEDDDIIKAFRKQKVDEALDQAFSRVVSMVESPRARKQYRRMLQNYHEAKAGEGSIEEAIQWLQDNFGMMQDDEYLW</sequence>
<evidence type="ECO:0000256" key="11">
    <source>
        <dbReference type="ARBA" id="ARBA00023242"/>
    </source>
</evidence>
<organism evidence="14 15">
    <name type="scientific">Platanthera zijinensis</name>
    <dbReference type="NCBI Taxonomy" id="2320716"/>
    <lineage>
        <taxon>Eukaryota</taxon>
        <taxon>Viridiplantae</taxon>
        <taxon>Streptophyta</taxon>
        <taxon>Embryophyta</taxon>
        <taxon>Tracheophyta</taxon>
        <taxon>Spermatophyta</taxon>
        <taxon>Magnoliopsida</taxon>
        <taxon>Liliopsida</taxon>
        <taxon>Asparagales</taxon>
        <taxon>Orchidaceae</taxon>
        <taxon>Orchidoideae</taxon>
        <taxon>Orchideae</taxon>
        <taxon>Orchidinae</taxon>
        <taxon>Platanthera</taxon>
    </lineage>
</organism>
<dbReference type="EMBL" id="JBBWWQ010000009">
    <property type="protein sequence ID" value="KAK8938981.1"/>
    <property type="molecule type" value="Genomic_DNA"/>
</dbReference>
<dbReference type="Gene3D" id="1.20.5.190">
    <property type="match status" value="1"/>
</dbReference>
<proteinExistence type="inferred from homology"/>
<keyword evidence="9" id="KW-0010">Activator</keyword>
<dbReference type="SUPFAM" id="SSF52540">
    <property type="entry name" value="P-loop containing nucleoside triphosphate hydrolases"/>
    <property type="match status" value="1"/>
</dbReference>
<keyword evidence="15" id="KW-1185">Reference proteome</keyword>
<dbReference type="InterPro" id="IPR014756">
    <property type="entry name" value="Ig_E-set"/>
</dbReference>
<dbReference type="GO" id="GO:0003712">
    <property type="term" value="F:transcription coregulator activity"/>
    <property type="evidence" value="ECO:0007669"/>
    <property type="project" value="TreeGrafter"/>
</dbReference>
<dbReference type="Pfam" id="PF03859">
    <property type="entry name" value="CG-1"/>
    <property type="match status" value="1"/>
</dbReference>
<dbReference type="PROSITE" id="PS50297">
    <property type="entry name" value="ANK_REP_REGION"/>
    <property type="match status" value="1"/>
</dbReference>
<dbReference type="InterPro" id="IPR002909">
    <property type="entry name" value="IPT_dom"/>
</dbReference>
<dbReference type="GO" id="GO:0005634">
    <property type="term" value="C:nucleus"/>
    <property type="evidence" value="ECO:0007669"/>
    <property type="project" value="UniProtKB-SubCell"/>
</dbReference>